<proteinExistence type="predicted"/>
<accession>A0A4U5MET7</accession>
<name>A0A4U5MET7_STECR</name>
<protein>
    <submittedName>
        <fullName evidence="1">Uncharacterized protein</fullName>
    </submittedName>
</protein>
<reference evidence="1 2" key="1">
    <citation type="journal article" date="2015" name="Genome Biol.">
        <title>Comparative genomics of Steinernema reveals deeply conserved gene regulatory networks.</title>
        <authorList>
            <person name="Dillman A.R."/>
            <person name="Macchietto M."/>
            <person name="Porter C.F."/>
            <person name="Rogers A."/>
            <person name="Williams B."/>
            <person name="Antoshechkin I."/>
            <person name="Lee M.M."/>
            <person name="Goodwin Z."/>
            <person name="Lu X."/>
            <person name="Lewis E.E."/>
            <person name="Goodrich-Blair H."/>
            <person name="Stock S.P."/>
            <person name="Adams B.J."/>
            <person name="Sternberg P.W."/>
            <person name="Mortazavi A."/>
        </authorList>
    </citation>
    <scope>NUCLEOTIDE SEQUENCE [LARGE SCALE GENOMIC DNA]</scope>
    <source>
        <strain evidence="1 2">ALL</strain>
    </source>
</reference>
<reference evidence="1 2" key="2">
    <citation type="journal article" date="2019" name="G3 (Bethesda)">
        <title>Hybrid Assembly of the Genome of the Entomopathogenic Nematode Steinernema carpocapsae Identifies the X-Chromosome.</title>
        <authorList>
            <person name="Serra L."/>
            <person name="Macchietto M."/>
            <person name="Macias-Munoz A."/>
            <person name="McGill C.J."/>
            <person name="Rodriguez I.M."/>
            <person name="Rodriguez B."/>
            <person name="Murad R."/>
            <person name="Mortazavi A."/>
        </authorList>
    </citation>
    <scope>NUCLEOTIDE SEQUENCE [LARGE SCALE GENOMIC DNA]</scope>
    <source>
        <strain evidence="1 2">ALL</strain>
    </source>
</reference>
<sequence>MDQSQKLFQKHVLSFRTLHSNNIYSFSIFAITSIHAEASVDGCSQIYGFQRLQVFQTTCNSLASFCLGLSRFVY</sequence>
<keyword evidence="2" id="KW-1185">Reference proteome</keyword>
<evidence type="ECO:0000313" key="1">
    <source>
        <dbReference type="EMBL" id="TKR67709.1"/>
    </source>
</evidence>
<dbReference type="AlphaFoldDB" id="A0A4U5MET7"/>
<dbReference type="Proteomes" id="UP000298663">
    <property type="component" value="Unassembled WGS sequence"/>
</dbReference>
<comment type="caution">
    <text evidence="1">The sequence shown here is derived from an EMBL/GenBank/DDBJ whole genome shotgun (WGS) entry which is preliminary data.</text>
</comment>
<dbReference type="EMBL" id="AZBU02000008">
    <property type="protein sequence ID" value="TKR67709.1"/>
    <property type="molecule type" value="Genomic_DNA"/>
</dbReference>
<organism evidence="1 2">
    <name type="scientific">Steinernema carpocapsae</name>
    <name type="common">Entomopathogenic nematode</name>
    <dbReference type="NCBI Taxonomy" id="34508"/>
    <lineage>
        <taxon>Eukaryota</taxon>
        <taxon>Metazoa</taxon>
        <taxon>Ecdysozoa</taxon>
        <taxon>Nematoda</taxon>
        <taxon>Chromadorea</taxon>
        <taxon>Rhabditida</taxon>
        <taxon>Tylenchina</taxon>
        <taxon>Panagrolaimomorpha</taxon>
        <taxon>Strongyloidoidea</taxon>
        <taxon>Steinernematidae</taxon>
        <taxon>Steinernema</taxon>
    </lineage>
</organism>
<evidence type="ECO:0000313" key="2">
    <source>
        <dbReference type="Proteomes" id="UP000298663"/>
    </source>
</evidence>
<gene>
    <name evidence="1" type="ORF">L596_023817</name>
</gene>